<keyword evidence="3" id="KW-0547">Nucleotide-binding</keyword>
<feature type="domain" description="Histidine kinase/HSP90-like ATPase" evidence="2">
    <location>
        <begin position="16"/>
        <end position="124"/>
    </location>
</feature>
<keyword evidence="1" id="KW-0723">Serine/threonine-protein kinase</keyword>
<comment type="caution">
    <text evidence="3">The sequence shown here is derived from an EMBL/GenBank/DDBJ whole genome shotgun (WGS) entry which is preliminary data.</text>
</comment>
<dbReference type="SUPFAM" id="SSF55874">
    <property type="entry name" value="ATPase domain of HSP90 chaperone/DNA topoisomerase II/histidine kinase"/>
    <property type="match status" value="1"/>
</dbReference>
<dbReference type="PANTHER" id="PTHR35526:SF3">
    <property type="entry name" value="ANTI-SIGMA-F FACTOR RSBW"/>
    <property type="match status" value="1"/>
</dbReference>
<evidence type="ECO:0000313" key="4">
    <source>
        <dbReference type="Proteomes" id="UP001589709"/>
    </source>
</evidence>
<proteinExistence type="predicted"/>
<dbReference type="Proteomes" id="UP001589709">
    <property type="component" value="Unassembled WGS sequence"/>
</dbReference>
<dbReference type="RefSeq" id="WP_381346161.1">
    <property type="nucleotide sequence ID" value="NZ_JBHMCY010000022.1"/>
</dbReference>
<evidence type="ECO:0000259" key="2">
    <source>
        <dbReference type="Pfam" id="PF13581"/>
    </source>
</evidence>
<dbReference type="Gene3D" id="3.30.565.10">
    <property type="entry name" value="Histidine kinase-like ATPase, C-terminal domain"/>
    <property type="match status" value="1"/>
</dbReference>
<dbReference type="InterPro" id="IPR036890">
    <property type="entry name" value="HATPase_C_sf"/>
</dbReference>
<dbReference type="CDD" id="cd16936">
    <property type="entry name" value="HATPase_RsbW-like"/>
    <property type="match status" value="1"/>
</dbReference>
<organism evidence="3 4">
    <name type="scientific">Streptomyces cinereospinus</name>
    <dbReference type="NCBI Taxonomy" id="285561"/>
    <lineage>
        <taxon>Bacteria</taxon>
        <taxon>Bacillati</taxon>
        <taxon>Actinomycetota</taxon>
        <taxon>Actinomycetes</taxon>
        <taxon>Kitasatosporales</taxon>
        <taxon>Streptomycetaceae</taxon>
        <taxon>Streptomyces</taxon>
    </lineage>
</organism>
<name>A0ABV5N0Y9_9ACTN</name>
<sequence length="133" mass="13713">MTATDPTGGRLQQPTAAAVRARLRRLLATRTAGPPPRAVVDDILLVATELVTNALRHGGGLTAFDARLDGDTVVLSVSDASPTPPRTVPRSHPAAPGGFGWPLVRRLSRHVTVTPTGGGKTIEVVLGTAGQEG</sequence>
<dbReference type="InterPro" id="IPR050267">
    <property type="entry name" value="Anti-sigma-factor_SerPK"/>
</dbReference>
<dbReference type="GO" id="GO:0005524">
    <property type="term" value="F:ATP binding"/>
    <property type="evidence" value="ECO:0007669"/>
    <property type="project" value="UniProtKB-KW"/>
</dbReference>
<keyword evidence="4" id="KW-1185">Reference proteome</keyword>
<evidence type="ECO:0000256" key="1">
    <source>
        <dbReference type="ARBA" id="ARBA00022527"/>
    </source>
</evidence>
<dbReference type="InterPro" id="IPR003594">
    <property type="entry name" value="HATPase_dom"/>
</dbReference>
<accession>A0ABV5N0Y9</accession>
<evidence type="ECO:0000313" key="3">
    <source>
        <dbReference type="EMBL" id="MFB9463786.1"/>
    </source>
</evidence>
<gene>
    <name evidence="3" type="ORF">ACFF45_13995</name>
</gene>
<dbReference type="PANTHER" id="PTHR35526">
    <property type="entry name" value="ANTI-SIGMA-F FACTOR RSBW-RELATED"/>
    <property type="match status" value="1"/>
</dbReference>
<protein>
    <submittedName>
        <fullName evidence="3">ATP-binding protein</fullName>
    </submittedName>
</protein>
<keyword evidence="1" id="KW-0808">Transferase</keyword>
<keyword evidence="3" id="KW-0067">ATP-binding</keyword>
<dbReference type="Pfam" id="PF13581">
    <property type="entry name" value="HATPase_c_2"/>
    <property type="match status" value="1"/>
</dbReference>
<dbReference type="EMBL" id="JBHMCY010000022">
    <property type="protein sequence ID" value="MFB9463786.1"/>
    <property type="molecule type" value="Genomic_DNA"/>
</dbReference>
<reference evidence="3 4" key="1">
    <citation type="submission" date="2024-09" db="EMBL/GenBank/DDBJ databases">
        <authorList>
            <person name="Sun Q."/>
            <person name="Mori K."/>
        </authorList>
    </citation>
    <scope>NUCLEOTIDE SEQUENCE [LARGE SCALE GENOMIC DNA]</scope>
    <source>
        <strain evidence="3 4">JCM 6917</strain>
    </source>
</reference>
<keyword evidence="1" id="KW-0418">Kinase</keyword>